<proteinExistence type="predicted"/>
<dbReference type="InterPro" id="IPR012334">
    <property type="entry name" value="Pectin_lyas_fold"/>
</dbReference>
<keyword evidence="3" id="KW-1185">Reference proteome</keyword>
<accession>A0A0B8N397</accession>
<evidence type="ECO:0000259" key="1">
    <source>
        <dbReference type="Pfam" id="PF12708"/>
    </source>
</evidence>
<dbReference type="InterPro" id="IPR024535">
    <property type="entry name" value="RHGA/B-epi-like_pectate_lyase"/>
</dbReference>
<reference evidence="3" key="1">
    <citation type="journal article" date="2015" name="Genome Announc.">
        <title>Draft genome sequence of Talaromyces cellulolyticus strain Y-94, a source of lignocellulosic biomass-degrading enzymes.</title>
        <authorList>
            <person name="Fujii T."/>
            <person name="Koike H."/>
            <person name="Sawayama S."/>
            <person name="Yano S."/>
            <person name="Inoue H."/>
        </authorList>
    </citation>
    <scope>NUCLEOTIDE SEQUENCE [LARGE SCALE GENOMIC DNA]</scope>
    <source>
        <strain evidence="3">Y-94</strain>
    </source>
</reference>
<dbReference type="SUPFAM" id="SSF51126">
    <property type="entry name" value="Pectin lyase-like"/>
    <property type="match status" value="1"/>
</dbReference>
<sequence length="476" mass="53494">METVWRFHHETWDEPWSSNDFPAGESKEEIKQRLRRLTSEAWWENTNSEVVEFLHDELPFQWPWGFTIYRTVYTSESDQYWDTVLEAISKIAMERLDEDEPSRIFQEGYRPLVFDDPAQFNEATLDKIRDHFREVQESDNGNDGVRFRWCLVIDDGALQSILRHPEPESGQEGGWVTVVDPSYQGGSSYNTRYYPGYFRLYLGYLWSLVGIGSALELDDLCGRMDGPDDIPWFDPDITGQGVGSLTLVDVIIANTPTGIITSLYQDNSTAFLLQNVGFFNVQQAIVAETITEPLLADGNEVLVDSWGFGMYANPSGTFFAQQSDLATMERKAALVGSNTYVKPNIFTRRRPQYYDLQGSQVFDVRSYGAKGDGNTDDTVVLNSILGVAANLSAIVYFPYGIYVIQDTLNIPQNSRIIGRAWPQIMAKGSKFQDVNAPHVAVRVGSPGDVGIVEIQDMLFTVSGTTAGNDSHGVEHS</sequence>
<protein>
    <recommendedName>
        <fullName evidence="1">Rhamnogalacturonase A/B/Epimerase-like pectate lyase domain-containing protein</fullName>
    </recommendedName>
</protein>
<organism evidence="2 3">
    <name type="scientific">Talaromyces pinophilus</name>
    <name type="common">Penicillium pinophilum</name>
    <dbReference type="NCBI Taxonomy" id="128442"/>
    <lineage>
        <taxon>Eukaryota</taxon>
        <taxon>Fungi</taxon>
        <taxon>Dikarya</taxon>
        <taxon>Ascomycota</taxon>
        <taxon>Pezizomycotina</taxon>
        <taxon>Eurotiomycetes</taxon>
        <taxon>Eurotiomycetidae</taxon>
        <taxon>Eurotiales</taxon>
        <taxon>Trichocomaceae</taxon>
        <taxon>Talaromyces</taxon>
        <taxon>Talaromyces sect. Talaromyces</taxon>
    </lineage>
</organism>
<dbReference type="InterPro" id="IPR011050">
    <property type="entry name" value="Pectin_lyase_fold/virulence"/>
</dbReference>
<dbReference type="Pfam" id="PF12708">
    <property type="entry name" value="Pect-lyase_RHGA_epim"/>
    <property type="match status" value="1"/>
</dbReference>
<gene>
    <name evidence="2" type="ORF">TCE0_004r00154</name>
</gene>
<dbReference type="Proteomes" id="UP000053095">
    <property type="component" value="Unassembled WGS sequence"/>
</dbReference>
<name>A0A0B8N397_TALPI</name>
<evidence type="ECO:0000313" key="3">
    <source>
        <dbReference type="Proteomes" id="UP000053095"/>
    </source>
</evidence>
<evidence type="ECO:0000313" key="2">
    <source>
        <dbReference type="EMBL" id="GAM33331.1"/>
    </source>
</evidence>
<dbReference type="EMBL" id="DF933800">
    <property type="protein sequence ID" value="GAM33331.1"/>
    <property type="molecule type" value="Genomic_DNA"/>
</dbReference>
<dbReference type="AlphaFoldDB" id="A0A0B8N397"/>
<feature type="domain" description="Rhamnogalacturonase A/B/Epimerase-like pectate lyase" evidence="1">
    <location>
        <begin position="362"/>
        <end position="431"/>
    </location>
</feature>
<dbReference type="Gene3D" id="2.160.20.10">
    <property type="entry name" value="Single-stranded right-handed beta-helix, Pectin lyase-like"/>
    <property type="match status" value="2"/>
</dbReference>